<keyword evidence="7" id="KW-0436">Ligase</keyword>
<evidence type="ECO:0000259" key="6">
    <source>
        <dbReference type="Pfam" id="PF04932"/>
    </source>
</evidence>
<feature type="transmembrane region" description="Helical" evidence="5">
    <location>
        <begin position="189"/>
        <end position="206"/>
    </location>
</feature>
<feature type="domain" description="O-antigen ligase-related" evidence="6">
    <location>
        <begin position="175"/>
        <end position="318"/>
    </location>
</feature>
<feature type="transmembrane region" description="Helical" evidence="5">
    <location>
        <begin position="68"/>
        <end position="90"/>
    </location>
</feature>
<comment type="caution">
    <text evidence="7">The sequence shown here is derived from an EMBL/GenBank/DDBJ whole genome shotgun (WGS) entry which is preliminary data.</text>
</comment>
<dbReference type="AlphaFoldDB" id="A0A9D9NEI9"/>
<protein>
    <submittedName>
        <fullName evidence="7">O-antigen ligase family protein</fullName>
    </submittedName>
</protein>
<dbReference type="GO" id="GO:0016020">
    <property type="term" value="C:membrane"/>
    <property type="evidence" value="ECO:0007669"/>
    <property type="project" value="UniProtKB-SubCell"/>
</dbReference>
<dbReference type="SUPFAM" id="SSF48452">
    <property type="entry name" value="TPR-like"/>
    <property type="match status" value="1"/>
</dbReference>
<feature type="transmembrane region" description="Helical" evidence="5">
    <location>
        <begin position="338"/>
        <end position="367"/>
    </location>
</feature>
<dbReference type="InterPro" id="IPR007016">
    <property type="entry name" value="O-antigen_ligase-rel_domated"/>
</dbReference>
<dbReference type="PANTHER" id="PTHR37422">
    <property type="entry name" value="TEICHURONIC ACID BIOSYNTHESIS PROTEIN TUAE"/>
    <property type="match status" value="1"/>
</dbReference>
<gene>
    <name evidence="7" type="ORF">IAB82_01100</name>
</gene>
<name>A0A9D9NEI9_9BACT</name>
<organism evidence="7 8">
    <name type="scientific">Candidatus Cryptobacteroides faecavium</name>
    <dbReference type="NCBI Taxonomy" id="2840762"/>
    <lineage>
        <taxon>Bacteria</taxon>
        <taxon>Pseudomonadati</taxon>
        <taxon>Bacteroidota</taxon>
        <taxon>Bacteroidia</taxon>
        <taxon>Bacteroidales</taxon>
        <taxon>Candidatus Cryptobacteroides</taxon>
    </lineage>
</organism>
<evidence type="ECO:0000256" key="1">
    <source>
        <dbReference type="ARBA" id="ARBA00004141"/>
    </source>
</evidence>
<dbReference type="GO" id="GO:0016874">
    <property type="term" value="F:ligase activity"/>
    <property type="evidence" value="ECO:0007669"/>
    <property type="project" value="UniProtKB-KW"/>
</dbReference>
<dbReference type="Gene3D" id="1.25.40.10">
    <property type="entry name" value="Tetratricopeptide repeat domain"/>
    <property type="match status" value="1"/>
</dbReference>
<comment type="subcellular location">
    <subcellularLocation>
        <location evidence="1">Membrane</location>
        <topology evidence="1">Multi-pass membrane protein</topology>
    </subcellularLocation>
</comment>
<keyword evidence="4 5" id="KW-0472">Membrane</keyword>
<feature type="transmembrane region" description="Helical" evidence="5">
    <location>
        <begin position="218"/>
        <end position="237"/>
    </location>
</feature>
<proteinExistence type="predicted"/>
<keyword evidence="2 5" id="KW-0812">Transmembrane</keyword>
<evidence type="ECO:0000256" key="4">
    <source>
        <dbReference type="ARBA" id="ARBA00023136"/>
    </source>
</evidence>
<dbReference type="InterPro" id="IPR051533">
    <property type="entry name" value="WaaL-like"/>
</dbReference>
<dbReference type="Pfam" id="PF04932">
    <property type="entry name" value="Wzy_C"/>
    <property type="match status" value="1"/>
</dbReference>
<accession>A0A9D9NEI9</accession>
<feature type="transmembrane region" description="Helical" evidence="5">
    <location>
        <begin position="387"/>
        <end position="407"/>
    </location>
</feature>
<feature type="transmembrane region" description="Helical" evidence="5">
    <location>
        <begin position="162"/>
        <end position="183"/>
    </location>
</feature>
<dbReference type="Proteomes" id="UP000823603">
    <property type="component" value="Unassembled WGS sequence"/>
</dbReference>
<dbReference type="PANTHER" id="PTHR37422:SF13">
    <property type="entry name" value="LIPOPOLYSACCHARIDE BIOSYNTHESIS PROTEIN PA4999-RELATED"/>
    <property type="match status" value="1"/>
</dbReference>
<reference evidence="7" key="2">
    <citation type="journal article" date="2021" name="PeerJ">
        <title>Extensive microbial diversity within the chicken gut microbiome revealed by metagenomics and culture.</title>
        <authorList>
            <person name="Gilroy R."/>
            <person name="Ravi A."/>
            <person name="Getino M."/>
            <person name="Pursley I."/>
            <person name="Horton D.L."/>
            <person name="Alikhan N.F."/>
            <person name="Baker D."/>
            <person name="Gharbi K."/>
            <person name="Hall N."/>
            <person name="Watson M."/>
            <person name="Adriaenssens E.M."/>
            <person name="Foster-Nyarko E."/>
            <person name="Jarju S."/>
            <person name="Secka A."/>
            <person name="Antonio M."/>
            <person name="Oren A."/>
            <person name="Chaudhuri R.R."/>
            <person name="La Ragione R."/>
            <person name="Hildebrand F."/>
            <person name="Pallen M.J."/>
        </authorList>
    </citation>
    <scope>NUCLEOTIDE SEQUENCE</scope>
    <source>
        <strain evidence="7">B2-22910</strain>
    </source>
</reference>
<feature type="transmembrane region" description="Helical" evidence="5">
    <location>
        <begin position="312"/>
        <end position="331"/>
    </location>
</feature>
<evidence type="ECO:0000256" key="5">
    <source>
        <dbReference type="SAM" id="Phobius"/>
    </source>
</evidence>
<sequence length="571" mass="61888">MVHQRQIITVRWGAVDALLGVLCALYCISGMRSGQAVSAVALENAFRYAVWYFCAKIFFSFNSGLPSILAFSAMCLWGVTESVTGLSQVFGHTPSGHAVFGMTGSFSNPGPYGGFVAMMTAVAAGYLIKHRRIWDMLSLPFFRGLKTIKVRRLSKSLYLRWILLRFIPLCLGVAAVVSGMVVLPATMSRAGWLALAVALALALSRETSALKWTRSHKGVAAGCMAVAVALAAGAFLLKKDSASGRIHIWHIEARAIAAAPLTGTGPGTALGAYGRAQEAYFREGDRPETVIKVAGCPEFAFNEYLKIGMETGIPGMLLGIAAGAAALVRLLRGRSVFAYGLAAAAVFAFFSYPLSIPEMASCIAVLLGISSVSPPSGTGRPSRAGAVVSSAAAAAVTAVLIAVSCSISDDVKQREDAEKGWKAARQWSGMELYEEALEELSPLYPAMRWNFRYLYDYGYALHKEGRHEESIAVLSEGARISSDPMFHNIIGKCHEVLGRYDAARDEYMTAHYMVPCRLYPLVLLMRMYEGRGMDAEAVSVGRRILEMPVNPKNRTMQDLRREVSVELERLC</sequence>
<keyword evidence="3 5" id="KW-1133">Transmembrane helix</keyword>
<evidence type="ECO:0000256" key="3">
    <source>
        <dbReference type="ARBA" id="ARBA00022989"/>
    </source>
</evidence>
<evidence type="ECO:0000313" key="7">
    <source>
        <dbReference type="EMBL" id="MBO8470374.1"/>
    </source>
</evidence>
<reference evidence="7" key="1">
    <citation type="submission" date="2020-10" db="EMBL/GenBank/DDBJ databases">
        <authorList>
            <person name="Gilroy R."/>
        </authorList>
    </citation>
    <scope>NUCLEOTIDE SEQUENCE</scope>
    <source>
        <strain evidence="7">B2-22910</strain>
    </source>
</reference>
<feature type="transmembrane region" description="Helical" evidence="5">
    <location>
        <begin position="110"/>
        <end position="128"/>
    </location>
</feature>
<dbReference type="InterPro" id="IPR011990">
    <property type="entry name" value="TPR-like_helical_dom_sf"/>
</dbReference>
<evidence type="ECO:0000256" key="2">
    <source>
        <dbReference type="ARBA" id="ARBA00022692"/>
    </source>
</evidence>
<dbReference type="EMBL" id="JADIMB010000010">
    <property type="protein sequence ID" value="MBO8470374.1"/>
    <property type="molecule type" value="Genomic_DNA"/>
</dbReference>
<evidence type="ECO:0000313" key="8">
    <source>
        <dbReference type="Proteomes" id="UP000823603"/>
    </source>
</evidence>